<keyword evidence="3" id="KW-1185">Reference proteome</keyword>
<proteinExistence type="predicted"/>
<dbReference type="AlphaFoldDB" id="A0AAF1K5P1"/>
<evidence type="ECO:0000313" key="3">
    <source>
        <dbReference type="Proteomes" id="UP000249499"/>
    </source>
</evidence>
<dbReference type="PANTHER" id="PTHR43162">
    <property type="match status" value="1"/>
</dbReference>
<protein>
    <submittedName>
        <fullName evidence="2">NmrA/HSCARG family protein</fullName>
    </submittedName>
</protein>
<dbReference type="EMBL" id="CP117255">
    <property type="protein sequence ID" value="WFR96185.1"/>
    <property type="molecule type" value="Genomic_DNA"/>
</dbReference>
<dbReference type="RefSeq" id="WP_111220290.1">
    <property type="nucleotide sequence ID" value="NZ_CP117255.1"/>
</dbReference>
<reference evidence="2 3" key="1">
    <citation type="journal article" date="2018" name="Sci. Rep.">
        <title>Rhizobium tumorigenes sp. nov., a novel plant tumorigenic bacterium isolated from cane gall tumors on thornless blackberry.</title>
        <authorList>
            <person name="Kuzmanovi N."/>
            <person name="Smalla K."/>
            <person name="Gronow S."/>
            <person name="PuBawska J."/>
        </authorList>
    </citation>
    <scope>NUCLEOTIDE SEQUENCE [LARGE SCALE GENOMIC DNA]</scope>
    <source>
        <strain evidence="2 3">1078</strain>
    </source>
</reference>
<name>A0AAF1K5P1_9HYPH</name>
<dbReference type="Proteomes" id="UP000249499">
    <property type="component" value="Chromosome"/>
</dbReference>
<evidence type="ECO:0000259" key="1">
    <source>
        <dbReference type="Pfam" id="PF05368"/>
    </source>
</evidence>
<dbReference type="KEGG" id="rtu:PR017_03315"/>
<evidence type="ECO:0000313" key="2">
    <source>
        <dbReference type="EMBL" id="WFR96185.1"/>
    </source>
</evidence>
<dbReference type="InterPro" id="IPR051604">
    <property type="entry name" value="Ergot_Alk_Oxidoreductase"/>
</dbReference>
<dbReference type="InterPro" id="IPR036291">
    <property type="entry name" value="NAD(P)-bd_dom_sf"/>
</dbReference>
<dbReference type="PANTHER" id="PTHR43162:SF1">
    <property type="entry name" value="PRESTALK A DIFFERENTIATION PROTEIN A"/>
    <property type="match status" value="1"/>
</dbReference>
<dbReference type="InterPro" id="IPR008030">
    <property type="entry name" value="NmrA-like"/>
</dbReference>
<dbReference type="CDD" id="cd05251">
    <property type="entry name" value="NmrA_like_SDR_a"/>
    <property type="match status" value="1"/>
</dbReference>
<dbReference type="Gene3D" id="3.40.50.720">
    <property type="entry name" value="NAD(P)-binding Rossmann-like Domain"/>
    <property type="match status" value="1"/>
</dbReference>
<dbReference type="Pfam" id="PF05368">
    <property type="entry name" value="NmrA"/>
    <property type="match status" value="1"/>
</dbReference>
<sequence>MTIFVVGSTGNIGRQVVAGLVARGADVHALARDPAKAKFPAGVTVVKGDLMDIDAMRAALAGVSTLFLLNAVTPDEVTQALITLNLARDAGIERIVYLSVIHSDLYTNVPHFTGKFTVERMIEQFDMAATILRPAYFIDNDGQQKTALLDHGVYGMPIGSRGLSMVATRDIADLAVIELLRRESAPDPLPRITINVVGPDSLTGERVAAIWSDVLGKPIAYGGDDTGAFEAMLKQFSPSWAAYDLALMARRFQSDGMIPDAGDVERLVAMLGRPLTSYRAFATETAAVWAKA</sequence>
<dbReference type="Gene3D" id="3.90.25.10">
    <property type="entry name" value="UDP-galactose 4-epimerase, domain 1"/>
    <property type="match status" value="1"/>
</dbReference>
<organism evidence="2 3">
    <name type="scientific">Rhizobium tumorigenes</name>
    <dbReference type="NCBI Taxonomy" id="2041385"/>
    <lineage>
        <taxon>Bacteria</taxon>
        <taxon>Pseudomonadati</taxon>
        <taxon>Pseudomonadota</taxon>
        <taxon>Alphaproteobacteria</taxon>
        <taxon>Hyphomicrobiales</taxon>
        <taxon>Rhizobiaceae</taxon>
        <taxon>Rhizobium/Agrobacterium group</taxon>
        <taxon>Rhizobium</taxon>
    </lineage>
</organism>
<feature type="domain" description="NmrA-like" evidence="1">
    <location>
        <begin position="2"/>
        <end position="253"/>
    </location>
</feature>
<gene>
    <name evidence="2" type="ORF">PR017_03315</name>
</gene>
<reference evidence="3" key="2">
    <citation type="journal article" date="2023" name="MicrobiologyOpen">
        <title>Genomics of the tumorigenes clade of the family Rhizobiaceae and description of Rhizobium rhododendri sp. nov.</title>
        <authorList>
            <person name="Kuzmanovic N."/>
            <person name="diCenzo G.C."/>
            <person name="Bunk B."/>
            <person name="Sproeer C."/>
            <person name="Fruehling A."/>
            <person name="Neumann-Schaal M."/>
            <person name="Overmann J."/>
            <person name="Smalla K."/>
        </authorList>
    </citation>
    <scope>NUCLEOTIDE SEQUENCE [LARGE SCALE GENOMIC DNA]</scope>
    <source>
        <strain evidence="3">1078</strain>
    </source>
</reference>
<accession>A0AAF1K5P1</accession>
<dbReference type="SUPFAM" id="SSF51735">
    <property type="entry name" value="NAD(P)-binding Rossmann-fold domains"/>
    <property type="match status" value="1"/>
</dbReference>